<evidence type="ECO:0000256" key="2">
    <source>
        <dbReference type="ARBA" id="ARBA00022741"/>
    </source>
</evidence>
<proteinExistence type="predicted"/>
<dbReference type="Gene3D" id="3.90.650.10">
    <property type="entry name" value="PurM-like C-terminal domain"/>
    <property type="match status" value="1"/>
</dbReference>
<evidence type="ECO:0008006" key="9">
    <source>
        <dbReference type="Google" id="ProtNLM"/>
    </source>
</evidence>
<keyword evidence="2" id="KW-0547">Nucleotide-binding</keyword>
<gene>
    <name evidence="8" type="ORF">S01H4_13379</name>
</gene>
<evidence type="ECO:0000256" key="5">
    <source>
        <dbReference type="ARBA" id="ARBA00023266"/>
    </source>
</evidence>
<feature type="domain" description="PurM-like C-terminal" evidence="7">
    <location>
        <begin position="92"/>
        <end position="251"/>
    </location>
</feature>
<dbReference type="InterPro" id="IPR004536">
    <property type="entry name" value="SPS/SelD"/>
</dbReference>
<dbReference type="GO" id="GO:0005737">
    <property type="term" value="C:cytoplasm"/>
    <property type="evidence" value="ECO:0007669"/>
    <property type="project" value="TreeGrafter"/>
</dbReference>
<dbReference type="AlphaFoldDB" id="X0YG58"/>
<dbReference type="GO" id="GO:0005524">
    <property type="term" value="F:ATP binding"/>
    <property type="evidence" value="ECO:0007669"/>
    <property type="project" value="UniProtKB-KW"/>
</dbReference>
<sequence length="269" mass="28802">QGQITACNVTNDIYAMGVIDITGILVFEAFPYEMPQKIAVQLLKGFHDFSSDLNAPIIGGHTIINPWPLLGGCAIGISHPKKITYSSTAQPNDILILTKALGTQPAMAIYRLQRDPDISLYEILPNLTRQQIEKLPDLAIKAMTTSNKPVAGIIHEISINAATDITGFGLVGHAQEMAESSKVNIIIDSLPVFDKAIEVSKGLGYSLGMGTSAETAGGMLLSVPPDKLDLIESELTKRKIPAFQIGKVLSGMGKVQLADNLDILNIKAV</sequence>
<evidence type="ECO:0000256" key="4">
    <source>
        <dbReference type="ARBA" id="ARBA00022840"/>
    </source>
</evidence>
<dbReference type="InterPro" id="IPR036921">
    <property type="entry name" value="PurM-like_N_sf"/>
</dbReference>
<dbReference type="SUPFAM" id="SSF56042">
    <property type="entry name" value="PurM C-terminal domain-like"/>
    <property type="match status" value="1"/>
</dbReference>
<dbReference type="PANTHER" id="PTHR10256:SF0">
    <property type="entry name" value="INACTIVE SELENIDE, WATER DIKINASE-LIKE PROTEIN-RELATED"/>
    <property type="match status" value="1"/>
</dbReference>
<dbReference type="PANTHER" id="PTHR10256">
    <property type="entry name" value="SELENIDE, WATER DIKINASE"/>
    <property type="match status" value="1"/>
</dbReference>
<protein>
    <recommendedName>
        <fullName evidence="9">PurM-like C-terminal domain-containing protein</fullName>
    </recommendedName>
</protein>
<dbReference type="Pfam" id="PF02769">
    <property type="entry name" value="AIRS_C"/>
    <property type="match status" value="1"/>
</dbReference>
<evidence type="ECO:0000256" key="3">
    <source>
        <dbReference type="ARBA" id="ARBA00022777"/>
    </source>
</evidence>
<reference evidence="8" key="1">
    <citation type="journal article" date="2014" name="Front. Microbiol.">
        <title>High frequency of phylogenetically diverse reductive dehalogenase-homologous genes in deep subseafloor sedimentary metagenomes.</title>
        <authorList>
            <person name="Kawai M."/>
            <person name="Futagami T."/>
            <person name="Toyoda A."/>
            <person name="Takaki Y."/>
            <person name="Nishi S."/>
            <person name="Hori S."/>
            <person name="Arai W."/>
            <person name="Tsubouchi T."/>
            <person name="Morono Y."/>
            <person name="Uchiyama I."/>
            <person name="Ito T."/>
            <person name="Fujiyama A."/>
            <person name="Inagaki F."/>
            <person name="Takami H."/>
        </authorList>
    </citation>
    <scope>NUCLEOTIDE SEQUENCE</scope>
    <source>
        <strain evidence="8">Expedition CK06-06</strain>
    </source>
</reference>
<keyword evidence="4" id="KW-0067">ATP-binding</keyword>
<dbReference type="GO" id="GO:0004756">
    <property type="term" value="F:selenide, water dikinase activity"/>
    <property type="evidence" value="ECO:0007669"/>
    <property type="project" value="TreeGrafter"/>
</dbReference>
<dbReference type="EMBL" id="BART01005898">
    <property type="protein sequence ID" value="GAG54949.1"/>
    <property type="molecule type" value="Genomic_DNA"/>
</dbReference>
<evidence type="ECO:0000259" key="7">
    <source>
        <dbReference type="Pfam" id="PF02769"/>
    </source>
</evidence>
<keyword evidence="3" id="KW-0418">Kinase</keyword>
<dbReference type="NCBIfam" id="TIGR00476">
    <property type="entry name" value="selD"/>
    <property type="match status" value="1"/>
</dbReference>
<dbReference type="GO" id="GO:0016260">
    <property type="term" value="P:selenocysteine biosynthetic process"/>
    <property type="evidence" value="ECO:0007669"/>
    <property type="project" value="TreeGrafter"/>
</dbReference>
<feature type="domain" description="PurM-like N-terminal" evidence="6">
    <location>
        <begin position="2"/>
        <end position="77"/>
    </location>
</feature>
<name>X0YG58_9ZZZZ</name>
<feature type="non-terminal residue" evidence="8">
    <location>
        <position position="1"/>
    </location>
</feature>
<dbReference type="InterPro" id="IPR010918">
    <property type="entry name" value="PurM-like_C_dom"/>
</dbReference>
<comment type="caution">
    <text evidence="8">The sequence shown here is derived from an EMBL/GenBank/DDBJ whole genome shotgun (WGS) entry which is preliminary data.</text>
</comment>
<dbReference type="SUPFAM" id="SSF55326">
    <property type="entry name" value="PurM N-terminal domain-like"/>
    <property type="match status" value="1"/>
</dbReference>
<keyword evidence="1" id="KW-0808">Transferase</keyword>
<keyword evidence="5" id="KW-0711">Selenium</keyword>
<dbReference type="InterPro" id="IPR016188">
    <property type="entry name" value="PurM-like_N"/>
</dbReference>
<evidence type="ECO:0000256" key="1">
    <source>
        <dbReference type="ARBA" id="ARBA00022679"/>
    </source>
</evidence>
<dbReference type="Gene3D" id="3.30.1330.10">
    <property type="entry name" value="PurM-like, N-terminal domain"/>
    <property type="match status" value="1"/>
</dbReference>
<organism evidence="8">
    <name type="scientific">marine sediment metagenome</name>
    <dbReference type="NCBI Taxonomy" id="412755"/>
    <lineage>
        <taxon>unclassified sequences</taxon>
        <taxon>metagenomes</taxon>
        <taxon>ecological metagenomes</taxon>
    </lineage>
</organism>
<evidence type="ECO:0000259" key="6">
    <source>
        <dbReference type="Pfam" id="PF00586"/>
    </source>
</evidence>
<evidence type="ECO:0000313" key="8">
    <source>
        <dbReference type="EMBL" id="GAG54949.1"/>
    </source>
</evidence>
<dbReference type="Pfam" id="PF00586">
    <property type="entry name" value="AIRS"/>
    <property type="match status" value="1"/>
</dbReference>
<accession>X0YG58</accession>
<dbReference type="InterPro" id="IPR036676">
    <property type="entry name" value="PurM-like_C_sf"/>
</dbReference>